<keyword evidence="3" id="KW-0479">Metal-binding</keyword>
<dbReference type="NCBIfam" id="TIGR01409">
    <property type="entry name" value="TAT_signal_seq"/>
    <property type="match status" value="1"/>
</dbReference>
<keyword evidence="4" id="KW-0408">Iron</keyword>
<dbReference type="GO" id="GO:0051536">
    <property type="term" value="F:iron-sulfur cluster binding"/>
    <property type="evidence" value="ECO:0007669"/>
    <property type="project" value="UniProtKB-KW"/>
</dbReference>
<dbReference type="EMBL" id="FORX01000008">
    <property type="protein sequence ID" value="SFJ86054.1"/>
    <property type="molecule type" value="Genomic_DNA"/>
</dbReference>
<dbReference type="PANTHER" id="PTHR13754:SF13">
    <property type="entry name" value="METALLO-BETA-LACTAMASE SUPERFAMILY PROTEIN (AFU_ORTHOLOGUE AFUA_3G07630)"/>
    <property type="match status" value="1"/>
</dbReference>
<dbReference type="PROSITE" id="PS51318">
    <property type="entry name" value="TAT"/>
    <property type="match status" value="1"/>
</dbReference>
<dbReference type="OrthoDB" id="9803916at2"/>
<keyword evidence="4" id="KW-0411">Iron-sulfur</keyword>
<comment type="subcellular location">
    <subcellularLocation>
        <location evidence="1">Periplasm</location>
    </subcellularLocation>
</comment>
<dbReference type="PANTHER" id="PTHR13754">
    <property type="entry name" value="METALLO-BETA-LACTAMASE SUPERFAMILY PROTEIN"/>
    <property type="match status" value="1"/>
</dbReference>
<dbReference type="GO" id="GO:0016740">
    <property type="term" value="F:transferase activity"/>
    <property type="evidence" value="ECO:0007669"/>
    <property type="project" value="TreeGrafter"/>
</dbReference>
<dbReference type="InterPro" id="IPR001279">
    <property type="entry name" value="Metallo-B-lactamas"/>
</dbReference>
<organism evidence="6 7">
    <name type="scientific">Desulfomicrobium apsheronum</name>
    <dbReference type="NCBI Taxonomy" id="52560"/>
    <lineage>
        <taxon>Bacteria</taxon>
        <taxon>Pseudomonadati</taxon>
        <taxon>Thermodesulfobacteriota</taxon>
        <taxon>Desulfovibrionia</taxon>
        <taxon>Desulfovibrionales</taxon>
        <taxon>Desulfomicrobiaceae</taxon>
        <taxon>Desulfomicrobium</taxon>
    </lineage>
</organism>
<reference evidence="7" key="1">
    <citation type="submission" date="2016-10" db="EMBL/GenBank/DDBJ databases">
        <authorList>
            <person name="Varghese N."/>
            <person name="Submissions S."/>
        </authorList>
    </citation>
    <scope>NUCLEOTIDE SEQUENCE [LARGE SCALE GENOMIC DNA]</scope>
    <source>
        <strain evidence="7">DSM 5918</strain>
    </source>
</reference>
<gene>
    <name evidence="6" type="ORF">SAMN04488082_108111</name>
</gene>
<dbReference type="GO" id="GO:0046872">
    <property type="term" value="F:metal ion binding"/>
    <property type="evidence" value="ECO:0007669"/>
    <property type="project" value="UniProtKB-KW"/>
</dbReference>
<feature type="domain" description="Metallo-beta-lactamase" evidence="5">
    <location>
        <begin position="106"/>
        <end position="183"/>
    </location>
</feature>
<dbReference type="Gene3D" id="3.60.15.10">
    <property type="entry name" value="Ribonuclease Z/Hydroxyacylglutathione hydrolase-like"/>
    <property type="match status" value="1"/>
</dbReference>
<dbReference type="InterPro" id="IPR006311">
    <property type="entry name" value="TAT_signal"/>
</dbReference>
<dbReference type="InterPro" id="IPR052926">
    <property type="entry name" value="Metallo-beta-lactamase_dom"/>
</dbReference>
<evidence type="ECO:0000256" key="1">
    <source>
        <dbReference type="ARBA" id="ARBA00004418"/>
    </source>
</evidence>
<dbReference type="InterPro" id="IPR036866">
    <property type="entry name" value="RibonucZ/Hydroxyglut_hydro"/>
</dbReference>
<name>A0A1I3URT6_9BACT</name>
<evidence type="ECO:0000256" key="4">
    <source>
        <dbReference type="ARBA" id="ARBA00023014"/>
    </source>
</evidence>
<dbReference type="GO" id="GO:0042597">
    <property type="term" value="C:periplasmic space"/>
    <property type="evidence" value="ECO:0007669"/>
    <property type="project" value="UniProtKB-SubCell"/>
</dbReference>
<sequence length="355" mass="39811">MQRRNFLKNLGIGLAGAGAATMGGPVVRVAKAEKKHNIGECKSVKVHCISETSWFDSPQMLKDIKDAGGAMVSMYDIPWTQDNIGGYLALIEVEQLDGSKHFIQMDTGWHQGWTDYVMEKSGLAKMLEEKKIDMLVVSHEHEDHYWGLKSTLKRYQDIPMVIPNTFYPEGKALLQGKYRNDLSKVDNDIPHTGELMELGPDDLYNPYPGVAIKMFDIPILLKCRGEQNLFFNVKDKGVVAVSGCCHQGVLTMMHWARRNIDGFKPFGLYGGLHIAAFENWDPKFDDIIRGLQKMGLEKIGCNHCTGWIWASKAREAGLPIVLGSDKFREYKKLPTTGQGAPENVYLRNGDVITFG</sequence>
<dbReference type="InterPro" id="IPR019546">
    <property type="entry name" value="TAT_signal_bac_arc"/>
</dbReference>
<dbReference type="RefSeq" id="WP_092374747.1">
    <property type="nucleotide sequence ID" value="NZ_FORX01000008.1"/>
</dbReference>
<protein>
    <submittedName>
        <fullName evidence="6">7,8-dihydropterin-6-yl-methyl-4-(Beta-D-ribofuranosyl)aminobenzene 5'-phosphate synthase</fullName>
    </submittedName>
</protein>
<comment type="subunit">
    <text evidence="2">Heterodimer of a large and a small subunit.</text>
</comment>
<dbReference type="AlphaFoldDB" id="A0A1I3URT6"/>
<evidence type="ECO:0000313" key="6">
    <source>
        <dbReference type="EMBL" id="SFJ86054.1"/>
    </source>
</evidence>
<evidence type="ECO:0000313" key="7">
    <source>
        <dbReference type="Proteomes" id="UP000198635"/>
    </source>
</evidence>
<dbReference type="SUPFAM" id="SSF56281">
    <property type="entry name" value="Metallo-hydrolase/oxidoreductase"/>
    <property type="match status" value="1"/>
</dbReference>
<evidence type="ECO:0000256" key="2">
    <source>
        <dbReference type="ARBA" id="ARBA00011771"/>
    </source>
</evidence>
<evidence type="ECO:0000259" key="5">
    <source>
        <dbReference type="Pfam" id="PF00753"/>
    </source>
</evidence>
<evidence type="ECO:0000256" key="3">
    <source>
        <dbReference type="ARBA" id="ARBA00022723"/>
    </source>
</evidence>
<dbReference type="STRING" id="52560.SAMN04488082_108111"/>
<dbReference type="Pfam" id="PF00753">
    <property type="entry name" value="Lactamase_B"/>
    <property type="match status" value="1"/>
</dbReference>
<keyword evidence="7" id="KW-1185">Reference proteome</keyword>
<accession>A0A1I3URT6</accession>
<dbReference type="Proteomes" id="UP000198635">
    <property type="component" value="Unassembled WGS sequence"/>
</dbReference>
<proteinExistence type="predicted"/>